<evidence type="ECO:0000313" key="4">
    <source>
        <dbReference type="EMBL" id="AXA37291.1"/>
    </source>
</evidence>
<dbReference type="PANTHER" id="PTHR48084:SF5">
    <property type="entry name" value="BLR6744 PROTEIN"/>
    <property type="match status" value="1"/>
</dbReference>
<feature type="domain" description="Thiamine pyrophosphate enzyme TPP-binding" evidence="3">
    <location>
        <begin position="67"/>
        <end position="215"/>
    </location>
</feature>
<dbReference type="PANTHER" id="PTHR48084">
    <property type="entry name" value="2-OXOGLUTARATE OXIDOREDUCTASE SUBUNIT KORB-RELATED"/>
    <property type="match status" value="1"/>
</dbReference>
<proteinExistence type="predicted"/>
<gene>
    <name evidence="4" type="ORF">BRCON_2549</name>
</gene>
<evidence type="ECO:0000313" key="5">
    <source>
        <dbReference type="Proteomes" id="UP000262583"/>
    </source>
</evidence>
<feature type="compositionally biased region" description="Polar residues" evidence="2">
    <location>
        <begin position="1"/>
        <end position="10"/>
    </location>
</feature>
<dbReference type="GO" id="GO:0045333">
    <property type="term" value="P:cellular respiration"/>
    <property type="evidence" value="ECO:0007669"/>
    <property type="project" value="UniProtKB-ARBA"/>
</dbReference>
<organism evidence="4 5">
    <name type="scientific">Sumerlaea chitinivorans</name>
    <dbReference type="NCBI Taxonomy" id="2250252"/>
    <lineage>
        <taxon>Bacteria</taxon>
        <taxon>Candidatus Sumerlaeota</taxon>
        <taxon>Candidatus Sumerlaeia</taxon>
        <taxon>Candidatus Sumerlaeales</taxon>
        <taxon>Candidatus Sumerlaeaceae</taxon>
        <taxon>Candidatus Sumerlaea</taxon>
    </lineage>
</organism>
<dbReference type="EMBL" id="CP030759">
    <property type="protein sequence ID" value="AXA37291.1"/>
    <property type="molecule type" value="Genomic_DNA"/>
</dbReference>
<dbReference type="InterPro" id="IPR011766">
    <property type="entry name" value="TPP_enzyme_TPP-bd"/>
</dbReference>
<feature type="region of interest" description="Disordered" evidence="2">
    <location>
        <begin position="1"/>
        <end position="22"/>
    </location>
</feature>
<protein>
    <submittedName>
        <fullName evidence="4">2-oxoglutarate oxidoreductase, beta subunit</fullName>
    </submittedName>
</protein>
<reference evidence="4 5" key="1">
    <citation type="submission" date="2018-05" db="EMBL/GenBank/DDBJ databases">
        <title>A metagenomic window into the 2 km-deep terrestrial subsurface aquifer revealed taxonomically and functionally diverse microbial community comprising novel uncultured bacterial lineages.</title>
        <authorList>
            <person name="Kadnikov V.V."/>
            <person name="Mardanov A.V."/>
            <person name="Beletsky A.V."/>
            <person name="Banks D."/>
            <person name="Pimenov N.V."/>
            <person name="Frank Y.A."/>
            <person name="Karnachuk O.V."/>
            <person name="Ravin N.V."/>
        </authorList>
    </citation>
    <scope>NUCLEOTIDE SEQUENCE [LARGE SCALE GENOMIC DNA]</scope>
    <source>
        <strain evidence="4">BY</strain>
    </source>
</reference>
<dbReference type="Gene3D" id="3.40.50.970">
    <property type="match status" value="1"/>
</dbReference>
<dbReference type="CDD" id="cd03375">
    <property type="entry name" value="TPP_OGFOR"/>
    <property type="match status" value="1"/>
</dbReference>
<dbReference type="GO" id="GO:0016625">
    <property type="term" value="F:oxidoreductase activity, acting on the aldehyde or oxo group of donors, iron-sulfur protein as acceptor"/>
    <property type="evidence" value="ECO:0007669"/>
    <property type="project" value="UniProtKB-ARBA"/>
</dbReference>
<evidence type="ECO:0000259" key="3">
    <source>
        <dbReference type="Pfam" id="PF02775"/>
    </source>
</evidence>
<evidence type="ECO:0000256" key="1">
    <source>
        <dbReference type="ARBA" id="ARBA00023002"/>
    </source>
</evidence>
<keyword evidence="1" id="KW-0560">Oxidoreductase</keyword>
<dbReference type="AlphaFoldDB" id="A0A2Z4Y7T3"/>
<dbReference type="KEGG" id="schv:BRCON_2549"/>
<dbReference type="Pfam" id="PF02775">
    <property type="entry name" value="TPP_enzyme_C"/>
    <property type="match status" value="1"/>
</dbReference>
<dbReference type="InterPro" id="IPR029061">
    <property type="entry name" value="THDP-binding"/>
</dbReference>
<dbReference type="Proteomes" id="UP000262583">
    <property type="component" value="Chromosome"/>
</dbReference>
<dbReference type="GO" id="GO:0030976">
    <property type="term" value="F:thiamine pyrophosphate binding"/>
    <property type="evidence" value="ECO:0007669"/>
    <property type="project" value="InterPro"/>
</dbReference>
<name>A0A2Z4Y7T3_SUMC1</name>
<dbReference type="InterPro" id="IPR051457">
    <property type="entry name" value="2-oxoacid:Fd_oxidoreductase"/>
</dbReference>
<evidence type="ECO:0000256" key="2">
    <source>
        <dbReference type="SAM" id="MobiDB-lite"/>
    </source>
</evidence>
<accession>A0A2Z4Y7T3</accession>
<sequence length="353" mass="38479">MSSSPQTGSPQPKPPATNRLGHPMNVYKGAESTLCAGCGHDSITAQLIRALWESDVDPYMVAKMSGIGCSSKTTAYFLNLSHGFNGVHGRAAAVATGSYLGNHKLLHVAVSGDGDTASIGLGNFLHMVRRNVPIVYVIENNGVYGLTKGQFSATADKGSTLKRGWVNEMEPIDCCALAIEMGCEYVARSFSGDIKQLVPLLKGAIAHHGTAVVDVVSPCVTFNNHEGSTKSLKYARDHEEPLHGIDFVPYYEQIKVDYEPGTVQEIELHDGSRLLLKKLARDYDPTNKAAALAMLEEARRNKLFLTGLIYHNPQRSPNLGEQMNLTDEPLALLPDERLRPPAEAMEKLMAMYR</sequence>
<dbReference type="SUPFAM" id="SSF52518">
    <property type="entry name" value="Thiamin diphosphate-binding fold (THDP-binding)"/>
    <property type="match status" value="1"/>
</dbReference>